<protein>
    <submittedName>
        <fullName evidence="2">PEGA domain-containing protein</fullName>
    </submittedName>
</protein>
<keyword evidence="3" id="KW-1185">Reference proteome</keyword>
<evidence type="ECO:0000256" key="1">
    <source>
        <dbReference type="SAM" id="SignalP"/>
    </source>
</evidence>
<accession>A0A7K1XUW1</accession>
<feature type="chain" id="PRO_5029860734" evidence="1">
    <location>
        <begin position="20"/>
        <end position="396"/>
    </location>
</feature>
<feature type="signal peptide" evidence="1">
    <location>
        <begin position="1"/>
        <end position="19"/>
    </location>
</feature>
<organism evidence="2 3">
    <name type="scientific">Hufsiella ginkgonis</name>
    <dbReference type="NCBI Taxonomy" id="2695274"/>
    <lineage>
        <taxon>Bacteria</taxon>
        <taxon>Pseudomonadati</taxon>
        <taxon>Bacteroidota</taxon>
        <taxon>Sphingobacteriia</taxon>
        <taxon>Sphingobacteriales</taxon>
        <taxon>Sphingobacteriaceae</taxon>
        <taxon>Hufsiella</taxon>
    </lineage>
</organism>
<evidence type="ECO:0000313" key="2">
    <source>
        <dbReference type="EMBL" id="MXV14774.1"/>
    </source>
</evidence>
<dbReference type="AlphaFoldDB" id="A0A7K1XUW1"/>
<dbReference type="EMBL" id="WVHS01000001">
    <property type="protein sequence ID" value="MXV14774.1"/>
    <property type="molecule type" value="Genomic_DNA"/>
</dbReference>
<dbReference type="RefSeq" id="WP_160905725.1">
    <property type="nucleotide sequence ID" value="NZ_WVHS01000001.1"/>
</dbReference>
<sequence length="396" mass="44881">MKKYVLVLLLFMYALNASSQTGTITGKVTDAKTGEALSFVSVFLANATRGTQTDTTGRFTLSAIKAGQYELVVSMIGYNTFSKQVTVNGDKQEFQVVLDQKNIQLREIRVGPDPNWLRNYEAFKASFLGNSPNAAQCKILNPRSVQVSFENRLLEAYSDEFIVIENKALGYSLKYLLNEFRRDYTTGMIYYEGRVLFEDLPGSKAEKKRWQKNRQDAYYGSAMHFLRTLKQNSSEDEGFAIRRLVRKPNPERPPDSLIKAKLRTFGMLSPAADGDSARAWSAKSGLPRIMQFLEKQPVRSAEVARITDKPGTFALTFNDYLYITYDRKKVPAHNPTPYPLDVAETRPVSIVHLTEPYAFFDANGIVINPRSLIYEGVWTEFVAEMLPNDYEPEPSD</sequence>
<name>A0A7K1XUW1_9SPHI</name>
<gene>
    <name evidence="2" type="ORF">GS398_05655</name>
</gene>
<reference evidence="2 3" key="1">
    <citation type="submission" date="2019-11" db="EMBL/GenBank/DDBJ databases">
        <title>Pedobacter sp. HMF7056 Genome sequencing and assembly.</title>
        <authorList>
            <person name="Kang H."/>
            <person name="Kim H."/>
            <person name="Joh K."/>
        </authorList>
    </citation>
    <scope>NUCLEOTIDE SEQUENCE [LARGE SCALE GENOMIC DNA]</scope>
    <source>
        <strain evidence="2 3">HMF7056</strain>
    </source>
</reference>
<dbReference type="Gene3D" id="2.60.40.1120">
    <property type="entry name" value="Carboxypeptidase-like, regulatory domain"/>
    <property type="match status" value="1"/>
</dbReference>
<proteinExistence type="predicted"/>
<dbReference type="Proteomes" id="UP000451233">
    <property type="component" value="Unassembled WGS sequence"/>
</dbReference>
<dbReference type="InterPro" id="IPR008969">
    <property type="entry name" value="CarboxyPept-like_regulatory"/>
</dbReference>
<evidence type="ECO:0000313" key="3">
    <source>
        <dbReference type="Proteomes" id="UP000451233"/>
    </source>
</evidence>
<dbReference type="Pfam" id="PF13715">
    <property type="entry name" value="CarbopepD_reg_2"/>
    <property type="match status" value="1"/>
</dbReference>
<comment type="caution">
    <text evidence="2">The sequence shown here is derived from an EMBL/GenBank/DDBJ whole genome shotgun (WGS) entry which is preliminary data.</text>
</comment>
<dbReference type="SUPFAM" id="SSF49464">
    <property type="entry name" value="Carboxypeptidase regulatory domain-like"/>
    <property type="match status" value="1"/>
</dbReference>
<keyword evidence="1" id="KW-0732">Signal</keyword>